<accession>A0A3M7T8I1</accession>
<organism evidence="2 3">
    <name type="scientific">Brachionus plicatilis</name>
    <name type="common">Marine rotifer</name>
    <name type="synonym">Brachionus muelleri</name>
    <dbReference type="NCBI Taxonomy" id="10195"/>
    <lineage>
        <taxon>Eukaryota</taxon>
        <taxon>Metazoa</taxon>
        <taxon>Spiralia</taxon>
        <taxon>Gnathifera</taxon>
        <taxon>Rotifera</taxon>
        <taxon>Eurotatoria</taxon>
        <taxon>Monogononta</taxon>
        <taxon>Pseudotrocha</taxon>
        <taxon>Ploima</taxon>
        <taxon>Brachionidae</taxon>
        <taxon>Brachionus</taxon>
    </lineage>
</organism>
<dbReference type="OrthoDB" id="10000082at2759"/>
<dbReference type="InterPro" id="IPR018289">
    <property type="entry name" value="MULE_transposase_dom"/>
</dbReference>
<sequence length="456" mass="53303">MVVKLANIILDPCPVETVVKSRIEINVKLNGLMQDDNLKIYFNDRIKIQGRCGKKCGQYLGELNWIMTKTNRNGYKLFSKGHACTKERGPNTKGNVTWRCEWLCGGRGFNVGFEPPFIMTGMHQNHKPDKKRIQVLQSNETIKKRAKDSKDKPRTIVNETNKEIDLDAVMQLPNYNACRSKINRERSKKPGFGKEFEDLSKIVVIDELSVTCRRDRFFWDDSYTDDPERILIFTTKENLKLLDRNPNWFCDGTFDISPIFFTQLYTIHVIINNRDFPFLYALLPNKNQNTYVKLFTMIDSYITNPPLSVNIDYEKAVFNAIHKVWKDCKIFGCFFHLSSNLFIRVQDRHLNDFYSDESFRESFKMVQALAFVLVNDVVQAFKIIESQSNEKFKLILSYFEKCYIGRLKENSKSIRVVPRFPIPSWNLHERIFNSLPVTTNSVEHGMVLLQMMKKVT</sequence>
<feature type="domain" description="MULE transposase" evidence="1">
    <location>
        <begin position="248"/>
        <end position="340"/>
    </location>
</feature>
<dbReference type="AlphaFoldDB" id="A0A3M7T8I1"/>
<reference evidence="2 3" key="1">
    <citation type="journal article" date="2018" name="Sci. Rep.">
        <title>Genomic signatures of local adaptation to the degree of environmental predictability in rotifers.</title>
        <authorList>
            <person name="Franch-Gras L."/>
            <person name="Hahn C."/>
            <person name="Garcia-Roger E.M."/>
            <person name="Carmona M.J."/>
            <person name="Serra M."/>
            <person name="Gomez A."/>
        </authorList>
    </citation>
    <scope>NUCLEOTIDE SEQUENCE [LARGE SCALE GENOMIC DNA]</scope>
    <source>
        <strain evidence="2">HYR1</strain>
    </source>
</reference>
<keyword evidence="3" id="KW-1185">Reference proteome</keyword>
<dbReference type="Pfam" id="PF10551">
    <property type="entry name" value="MULE"/>
    <property type="match status" value="1"/>
</dbReference>
<dbReference type="Proteomes" id="UP000276133">
    <property type="component" value="Unassembled WGS sequence"/>
</dbReference>
<dbReference type="EMBL" id="REGN01000117">
    <property type="protein sequence ID" value="RNA44346.1"/>
    <property type="molecule type" value="Genomic_DNA"/>
</dbReference>
<protein>
    <recommendedName>
        <fullName evidence="1">MULE transposase domain-containing protein</fullName>
    </recommendedName>
</protein>
<dbReference type="PANTHER" id="PTHR47160">
    <property type="entry name" value="PUTATIVE-RELATED"/>
    <property type="match status" value="1"/>
</dbReference>
<comment type="caution">
    <text evidence="2">The sequence shown here is derived from an EMBL/GenBank/DDBJ whole genome shotgun (WGS) entry which is preliminary data.</text>
</comment>
<dbReference type="PANTHER" id="PTHR47160:SF10">
    <property type="entry name" value="MULE TRANSPOSASE DOMAIN-CONTAINING PROTEIN"/>
    <property type="match status" value="1"/>
</dbReference>
<name>A0A3M7T8I1_BRAPC</name>
<evidence type="ECO:0000313" key="2">
    <source>
        <dbReference type="EMBL" id="RNA44346.1"/>
    </source>
</evidence>
<gene>
    <name evidence="2" type="ORF">BpHYR1_010327</name>
</gene>
<evidence type="ECO:0000313" key="3">
    <source>
        <dbReference type="Proteomes" id="UP000276133"/>
    </source>
</evidence>
<evidence type="ECO:0000259" key="1">
    <source>
        <dbReference type="Pfam" id="PF10551"/>
    </source>
</evidence>
<proteinExistence type="predicted"/>